<dbReference type="Proteomes" id="UP000885722">
    <property type="component" value="Unassembled WGS sequence"/>
</dbReference>
<name>A0A7V2SLD0_9BACT</name>
<keyword evidence="3" id="KW-0378">Hydrolase</keyword>
<protein>
    <submittedName>
        <fullName evidence="5">Gamma-glutamyltransferase</fullName>
    </submittedName>
</protein>
<dbReference type="GO" id="GO:0016740">
    <property type="term" value="F:transferase activity"/>
    <property type="evidence" value="ECO:0007669"/>
    <property type="project" value="UniProtKB-KW"/>
</dbReference>
<organism evidence="5">
    <name type="scientific">Nitratifractor salsuginis</name>
    <dbReference type="NCBI Taxonomy" id="269261"/>
    <lineage>
        <taxon>Bacteria</taxon>
        <taxon>Pseudomonadati</taxon>
        <taxon>Campylobacterota</taxon>
        <taxon>Epsilonproteobacteria</taxon>
        <taxon>Campylobacterales</taxon>
        <taxon>Sulfurovaceae</taxon>
        <taxon>Nitratifractor</taxon>
    </lineage>
</organism>
<dbReference type="GO" id="GO:0016787">
    <property type="term" value="F:hydrolase activity"/>
    <property type="evidence" value="ECO:0007669"/>
    <property type="project" value="UniProtKB-KW"/>
</dbReference>
<gene>
    <name evidence="5" type="ORF">ENJ74_01990</name>
</gene>
<dbReference type="Pfam" id="PF01019">
    <property type="entry name" value="G_glu_transpept"/>
    <property type="match status" value="1"/>
</dbReference>
<reference evidence="5" key="1">
    <citation type="journal article" date="2020" name="mSystems">
        <title>Genome- and Community-Level Interaction Insights into Carbon Utilization and Element Cycling Functions of Hydrothermarchaeota in Hydrothermal Sediment.</title>
        <authorList>
            <person name="Zhou Z."/>
            <person name="Liu Y."/>
            <person name="Xu W."/>
            <person name="Pan J."/>
            <person name="Luo Z.H."/>
            <person name="Li M."/>
        </authorList>
    </citation>
    <scope>NUCLEOTIDE SEQUENCE [LARGE SCALE GENOMIC DNA]</scope>
    <source>
        <strain evidence="5">HyVt-513</strain>
    </source>
</reference>
<feature type="non-terminal residue" evidence="5">
    <location>
        <position position="1"/>
    </location>
</feature>
<dbReference type="InterPro" id="IPR043138">
    <property type="entry name" value="GGT_lsub"/>
</dbReference>
<evidence type="ECO:0000256" key="4">
    <source>
        <dbReference type="ARBA" id="ARBA00023145"/>
    </source>
</evidence>
<evidence type="ECO:0000313" key="5">
    <source>
        <dbReference type="EMBL" id="HFC03620.1"/>
    </source>
</evidence>
<keyword evidence="4" id="KW-0865">Zymogen</keyword>
<dbReference type="InterPro" id="IPR029055">
    <property type="entry name" value="Ntn_hydrolases_N"/>
</dbReference>
<keyword evidence="2" id="KW-0808">Transferase</keyword>
<comment type="caution">
    <text evidence="5">The sequence shown here is derived from an EMBL/GenBank/DDBJ whole genome shotgun (WGS) entry which is preliminary data.</text>
</comment>
<sequence length="394" mass="43690">RIHGELGRLPMERIVAPAVEYAREGVRLTTLQASFVKLLEPILRSTKGSRTLFVPEGELLDDSRPVTNPDYADFLEAFAREGADLFYRGEIAQRLDRLYREHGGLLRREDLENYRVEVRPPVTFDYRGYRIATNPPPSAGGILIAFTLKMLENSTAESSYGLEYVRELIEAMAVTAEFRQTHVDPHLHDAELQHILENGELLSHYLLSLQSRLNLWGNTTHLSVIDAEGNAASVTSTNGEGSGVVAPGTGIMMNNMLGEEDLNPHGFFRWPSGVRLPSMMAPTMAFDRDGAPALILGSAGSNRIRSAIVEVTERYLRFGKSIQAAIDAPRIHFERGEVFCEPGYDPLILEAVRERYPLTLFDEPSLFFGGVNAVTGDFQGGSDSRRGGAVIRVE</sequence>
<dbReference type="EMBL" id="DRNO01000133">
    <property type="protein sequence ID" value="HFC03620.1"/>
    <property type="molecule type" value="Genomic_DNA"/>
</dbReference>
<dbReference type="PANTHER" id="PTHR43199">
    <property type="entry name" value="GLUTATHIONE HYDROLASE"/>
    <property type="match status" value="1"/>
</dbReference>
<dbReference type="InterPro" id="IPR043137">
    <property type="entry name" value="GGT_ssub_C"/>
</dbReference>
<dbReference type="AlphaFoldDB" id="A0A7V2SLD0"/>
<evidence type="ECO:0000256" key="3">
    <source>
        <dbReference type="ARBA" id="ARBA00022801"/>
    </source>
</evidence>
<dbReference type="PRINTS" id="PR01210">
    <property type="entry name" value="GGTRANSPTASE"/>
</dbReference>
<evidence type="ECO:0000256" key="1">
    <source>
        <dbReference type="ARBA" id="ARBA00009381"/>
    </source>
</evidence>
<proteinExistence type="inferred from homology"/>
<dbReference type="SUPFAM" id="SSF56235">
    <property type="entry name" value="N-terminal nucleophile aminohydrolases (Ntn hydrolases)"/>
    <property type="match status" value="1"/>
</dbReference>
<dbReference type="Gene3D" id="1.10.246.130">
    <property type="match status" value="1"/>
</dbReference>
<accession>A0A7V2SLD0</accession>
<dbReference type="PANTHER" id="PTHR43199:SF1">
    <property type="entry name" value="GLUTATHIONE HYDROLASE PROENZYME"/>
    <property type="match status" value="1"/>
</dbReference>
<dbReference type="InterPro" id="IPR051792">
    <property type="entry name" value="GGT_bact"/>
</dbReference>
<dbReference type="Gene3D" id="3.60.20.40">
    <property type="match status" value="1"/>
</dbReference>
<comment type="similarity">
    <text evidence="1">Belongs to the gamma-glutamyltransferase family.</text>
</comment>
<evidence type="ECO:0000256" key="2">
    <source>
        <dbReference type="ARBA" id="ARBA00022679"/>
    </source>
</evidence>